<dbReference type="GO" id="GO:0016747">
    <property type="term" value="F:acyltransferase activity, transferring groups other than amino-acyl groups"/>
    <property type="evidence" value="ECO:0007669"/>
    <property type="project" value="InterPro"/>
</dbReference>
<feature type="transmembrane region" description="Helical" evidence="1">
    <location>
        <begin position="357"/>
        <end position="379"/>
    </location>
</feature>
<feature type="domain" description="Acyltransferase 3" evidence="2">
    <location>
        <begin position="8"/>
        <end position="372"/>
    </location>
</feature>
<dbReference type="GO" id="GO:0016020">
    <property type="term" value="C:membrane"/>
    <property type="evidence" value="ECO:0007669"/>
    <property type="project" value="TreeGrafter"/>
</dbReference>
<feature type="transmembrane region" description="Helical" evidence="1">
    <location>
        <begin position="180"/>
        <end position="200"/>
    </location>
</feature>
<feature type="transmembrane region" description="Helical" evidence="1">
    <location>
        <begin position="290"/>
        <end position="308"/>
    </location>
</feature>
<reference evidence="3" key="1">
    <citation type="submission" date="2020-07" db="EMBL/GenBank/DDBJ databases">
        <title>Huge and variable diversity of episymbiotic CPR bacteria and DPANN archaea in groundwater ecosystems.</title>
        <authorList>
            <person name="He C.Y."/>
            <person name="Keren R."/>
            <person name="Whittaker M."/>
            <person name="Farag I.F."/>
            <person name="Doudna J."/>
            <person name="Cate J.H.D."/>
            <person name="Banfield J.F."/>
        </authorList>
    </citation>
    <scope>NUCLEOTIDE SEQUENCE</scope>
    <source>
        <strain evidence="3">NC_groundwater_1586_Pr3_B-0.1um_66_15</strain>
    </source>
</reference>
<dbReference type="GO" id="GO:0009103">
    <property type="term" value="P:lipopolysaccharide biosynthetic process"/>
    <property type="evidence" value="ECO:0007669"/>
    <property type="project" value="TreeGrafter"/>
</dbReference>
<comment type="caution">
    <text evidence="3">The sequence shown here is derived from an EMBL/GenBank/DDBJ whole genome shotgun (WGS) entry which is preliminary data.</text>
</comment>
<dbReference type="PANTHER" id="PTHR23028:SF53">
    <property type="entry name" value="ACYL_TRANSF_3 DOMAIN-CONTAINING PROTEIN"/>
    <property type="match status" value="1"/>
</dbReference>
<gene>
    <name evidence="3" type="ORF">HY834_05165</name>
</gene>
<feature type="transmembrane region" description="Helical" evidence="1">
    <location>
        <begin position="37"/>
        <end position="64"/>
    </location>
</feature>
<keyword evidence="1" id="KW-0812">Transmembrane</keyword>
<dbReference type="Pfam" id="PF01757">
    <property type="entry name" value="Acyl_transf_3"/>
    <property type="match status" value="1"/>
</dbReference>
<evidence type="ECO:0000256" key="1">
    <source>
        <dbReference type="SAM" id="Phobius"/>
    </source>
</evidence>
<dbReference type="InterPro" id="IPR002656">
    <property type="entry name" value="Acyl_transf_3_dom"/>
</dbReference>
<feature type="transmembrane region" description="Helical" evidence="1">
    <location>
        <begin position="320"/>
        <end position="342"/>
    </location>
</feature>
<feature type="transmembrane region" description="Helical" evidence="1">
    <location>
        <begin position="146"/>
        <end position="168"/>
    </location>
</feature>
<feature type="transmembrane region" description="Helical" evidence="1">
    <location>
        <begin position="252"/>
        <end position="270"/>
    </location>
</feature>
<name>A0A933L105_9HYPH</name>
<dbReference type="AlphaFoldDB" id="A0A933L105"/>
<dbReference type="InterPro" id="IPR050879">
    <property type="entry name" value="Acyltransferase_3"/>
</dbReference>
<feature type="transmembrane region" description="Helical" evidence="1">
    <location>
        <begin position="220"/>
        <end position="240"/>
    </location>
</feature>
<dbReference type="PANTHER" id="PTHR23028">
    <property type="entry name" value="ACETYLTRANSFERASE"/>
    <property type="match status" value="1"/>
</dbReference>
<keyword evidence="3" id="KW-0808">Transferase</keyword>
<dbReference type="EMBL" id="JACRAF010000016">
    <property type="protein sequence ID" value="MBI4921117.1"/>
    <property type="molecule type" value="Genomic_DNA"/>
</dbReference>
<evidence type="ECO:0000313" key="4">
    <source>
        <dbReference type="Proteomes" id="UP000782610"/>
    </source>
</evidence>
<keyword evidence="1" id="KW-1133">Transmembrane helix</keyword>
<organism evidence="3 4">
    <name type="scientific">Devosia nanyangense</name>
    <dbReference type="NCBI Taxonomy" id="1228055"/>
    <lineage>
        <taxon>Bacteria</taxon>
        <taxon>Pseudomonadati</taxon>
        <taxon>Pseudomonadota</taxon>
        <taxon>Alphaproteobacteria</taxon>
        <taxon>Hyphomicrobiales</taxon>
        <taxon>Devosiaceae</taxon>
        <taxon>Devosia</taxon>
    </lineage>
</organism>
<dbReference type="Proteomes" id="UP000782610">
    <property type="component" value="Unassembled WGS sequence"/>
</dbReference>
<keyword evidence="3" id="KW-0012">Acyltransferase</keyword>
<sequence>MTDSRLAGADFVRATACLMVVGTHVAQRVMPGLLPHWGATTAAAVMMGAFGVGAFFVLSGYLLARPFWMALDRGEAMPSLRTYALRRAARILPGFWLALTVTFVLSFTLLRFPFDGELLFRYISGVALVADFHWLTWFPVEYNGPLWSIGCEITSYALLPICLALLFMLPGRTRVWGGRLVWVVLIAGVIGLQWLMVKYLQPDSYHRDWGFGLVGGAKVWWPAYNPIGFYGLFAIGALAAGFQVRLVKWRSIVFDIVAIGGAALAVWSMADNFPYTDGYGLNSIPYGFPWFPIGVALILMSVPSSLLVRRLTEIAPIAFVARISFGIYVWHFLLMEIVRVLWQPRYVYGGMYAVPQWAWISAGVVVASFVIATLSYYLLEAPVIRWARGFEDRPGAGSPTLSPAAG</sequence>
<evidence type="ECO:0000313" key="3">
    <source>
        <dbReference type="EMBL" id="MBI4921117.1"/>
    </source>
</evidence>
<proteinExistence type="predicted"/>
<feature type="transmembrane region" description="Helical" evidence="1">
    <location>
        <begin position="91"/>
        <end position="112"/>
    </location>
</feature>
<keyword evidence="1" id="KW-0472">Membrane</keyword>
<evidence type="ECO:0000259" key="2">
    <source>
        <dbReference type="Pfam" id="PF01757"/>
    </source>
</evidence>
<accession>A0A933L105</accession>
<protein>
    <submittedName>
        <fullName evidence="3">Acyltransferase</fullName>
    </submittedName>
</protein>